<feature type="region of interest" description="Disordered" evidence="1">
    <location>
        <begin position="49"/>
        <end position="69"/>
    </location>
</feature>
<dbReference type="RefSeq" id="WP_011811407.1">
    <property type="nucleotide sequence ID" value="NC_008786.1"/>
</dbReference>
<protein>
    <submittedName>
        <fullName evidence="3">Uncharacterized protein</fullName>
    </submittedName>
</protein>
<sequence length="208" mass="21812">MKSKSASAATSAAVFAAMLSAGLPPIGALAQTTTVGQLKAMAMVSGAPVPDKGKDESPKLKHWDGSSPLTIGQMSEMQRKKLAEDFLARHGFTMQEPAIVAAAPAKEQAPPAPAHLLSFVAIYGPRALPSVDLTLNGTFMTSKVGARVQTGNLAILIKPAEMDGTVHVEIPERLPHGCTAKTAKRKACRPIEPVSTVMRVGEALELPR</sequence>
<evidence type="ECO:0000256" key="2">
    <source>
        <dbReference type="SAM" id="SignalP"/>
    </source>
</evidence>
<dbReference type="OrthoDB" id="9923700at2"/>
<dbReference type="Proteomes" id="UP000000374">
    <property type="component" value="Chromosome"/>
</dbReference>
<name>A1WP61_VEREI</name>
<dbReference type="EMBL" id="CP000542">
    <property type="protein sequence ID" value="ABM59418.1"/>
    <property type="molecule type" value="Genomic_DNA"/>
</dbReference>
<dbReference type="STRING" id="391735.Veis_3703"/>
<evidence type="ECO:0000256" key="1">
    <source>
        <dbReference type="SAM" id="MobiDB-lite"/>
    </source>
</evidence>
<gene>
    <name evidence="3" type="ordered locus">Veis_3703</name>
</gene>
<evidence type="ECO:0000313" key="4">
    <source>
        <dbReference type="Proteomes" id="UP000000374"/>
    </source>
</evidence>
<dbReference type="HOGENOM" id="CLU_1320419_0_0_4"/>
<evidence type="ECO:0000313" key="3">
    <source>
        <dbReference type="EMBL" id="ABM59418.1"/>
    </source>
</evidence>
<proteinExistence type="predicted"/>
<feature type="compositionally biased region" description="Basic and acidic residues" evidence="1">
    <location>
        <begin position="51"/>
        <end position="64"/>
    </location>
</feature>
<keyword evidence="4" id="KW-1185">Reference proteome</keyword>
<accession>A1WP61</accession>
<dbReference type="AlphaFoldDB" id="A1WP61"/>
<feature type="chain" id="PRO_5002640004" evidence="2">
    <location>
        <begin position="31"/>
        <end position="208"/>
    </location>
</feature>
<dbReference type="GeneID" id="76462086"/>
<organism evidence="3 4">
    <name type="scientific">Verminephrobacter eiseniae (strain EF01-2)</name>
    <dbReference type="NCBI Taxonomy" id="391735"/>
    <lineage>
        <taxon>Bacteria</taxon>
        <taxon>Pseudomonadati</taxon>
        <taxon>Pseudomonadota</taxon>
        <taxon>Betaproteobacteria</taxon>
        <taxon>Burkholderiales</taxon>
        <taxon>Comamonadaceae</taxon>
        <taxon>Verminephrobacter</taxon>
    </lineage>
</organism>
<reference evidence="4" key="1">
    <citation type="submission" date="2006-12" db="EMBL/GenBank/DDBJ databases">
        <title>Complete sequence of chromosome 1 of Verminephrobacter eiseniae EF01-2.</title>
        <authorList>
            <person name="Copeland A."/>
            <person name="Lucas S."/>
            <person name="Lapidus A."/>
            <person name="Barry K."/>
            <person name="Detter J.C."/>
            <person name="Glavina del Rio T."/>
            <person name="Dalin E."/>
            <person name="Tice H."/>
            <person name="Pitluck S."/>
            <person name="Chertkov O."/>
            <person name="Brettin T."/>
            <person name="Bruce D."/>
            <person name="Han C."/>
            <person name="Tapia R."/>
            <person name="Gilna P."/>
            <person name="Schmutz J."/>
            <person name="Larimer F."/>
            <person name="Land M."/>
            <person name="Hauser L."/>
            <person name="Kyrpides N."/>
            <person name="Kim E."/>
            <person name="Stahl D."/>
            <person name="Richardson P."/>
        </authorList>
    </citation>
    <scope>NUCLEOTIDE SEQUENCE [LARGE SCALE GENOMIC DNA]</scope>
    <source>
        <strain evidence="4">EF01-2</strain>
    </source>
</reference>
<dbReference type="KEGG" id="vei:Veis_3703"/>
<feature type="signal peptide" evidence="2">
    <location>
        <begin position="1"/>
        <end position="30"/>
    </location>
</feature>
<keyword evidence="2" id="KW-0732">Signal</keyword>